<accession>A0A3A6Q0Q0</accession>
<evidence type="ECO:0000256" key="1">
    <source>
        <dbReference type="SAM" id="Phobius"/>
    </source>
</evidence>
<dbReference type="InterPro" id="IPR058328">
    <property type="entry name" value="DUF8015"/>
</dbReference>
<dbReference type="AlphaFoldDB" id="A0A3A6Q0Q0"/>
<name>A0A3A6Q0Q0_9EURY</name>
<proteinExistence type="predicted"/>
<sequence>MHRPPSLTRYDGLLAAMPVSVAGGTAAGWWLAIPLLAGVGIGSGVAVVMILISVAMTPTGSRRKASIQRGSYQQCDD</sequence>
<dbReference type="Proteomes" id="UP000276588">
    <property type="component" value="Unassembled WGS sequence"/>
</dbReference>
<reference evidence="2 3" key="1">
    <citation type="submission" date="2018-06" db="EMBL/GenBank/DDBJ databases">
        <title>Halonotius sp. F13-13 a new haloarchaeeon isolated from a solar saltern from Isla Cristina, Huelva, Spain.</title>
        <authorList>
            <person name="Duran-Viseras A."/>
            <person name="Sanchez-Porro C."/>
            <person name="Ventosa A."/>
        </authorList>
    </citation>
    <scope>NUCLEOTIDE SEQUENCE [LARGE SCALE GENOMIC DNA]</scope>
    <source>
        <strain evidence="2 3">F13-13</strain>
    </source>
</reference>
<keyword evidence="3" id="KW-1185">Reference proteome</keyword>
<feature type="transmembrane region" description="Helical" evidence="1">
    <location>
        <begin position="37"/>
        <end position="56"/>
    </location>
</feature>
<organism evidence="2 3">
    <name type="scientific">Halonotius aquaticus</name>
    <dbReference type="NCBI Taxonomy" id="2216978"/>
    <lineage>
        <taxon>Archaea</taxon>
        <taxon>Methanobacteriati</taxon>
        <taxon>Methanobacteriota</taxon>
        <taxon>Stenosarchaea group</taxon>
        <taxon>Halobacteria</taxon>
        <taxon>Halobacteriales</taxon>
        <taxon>Haloferacaceae</taxon>
        <taxon>Halonotius</taxon>
    </lineage>
</organism>
<feature type="transmembrane region" description="Helical" evidence="1">
    <location>
        <begin position="12"/>
        <end position="31"/>
    </location>
</feature>
<dbReference type="RefSeq" id="WP_120102984.1">
    <property type="nucleotide sequence ID" value="NZ_QKNY01000013.1"/>
</dbReference>
<dbReference type="OrthoDB" id="339572at2157"/>
<keyword evidence="1" id="KW-0812">Transmembrane</keyword>
<evidence type="ECO:0000313" key="3">
    <source>
        <dbReference type="Proteomes" id="UP000276588"/>
    </source>
</evidence>
<keyword evidence="1" id="KW-0472">Membrane</keyword>
<dbReference type="Pfam" id="PF26047">
    <property type="entry name" value="DUF8015"/>
    <property type="match status" value="1"/>
</dbReference>
<keyword evidence="1" id="KW-1133">Transmembrane helix</keyword>
<gene>
    <name evidence="2" type="ORF">DM826_08550</name>
</gene>
<comment type="caution">
    <text evidence="2">The sequence shown here is derived from an EMBL/GenBank/DDBJ whole genome shotgun (WGS) entry which is preliminary data.</text>
</comment>
<dbReference type="EMBL" id="QKNY01000013">
    <property type="protein sequence ID" value="RJX42734.1"/>
    <property type="molecule type" value="Genomic_DNA"/>
</dbReference>
<protein>
    <submittedName>
        <fullName evidence="2">Uncharacterized protein</fullName>
    </submittedName>
</protein>
<evidence type="ECO:0000313" key="2">
    <source>
        <dbReference type="EMBL" id="RJX42734.1"/>
    </source>
</evidence>